<dbReference type="PANTHER" id="PTHR33840:SF1">
    <property type="entry name" value="TLE1 PHOSPHOLIPASE DOMAIN-CONTAINING PROTEIN"/>
    <property type="match status" value="1"/>
</dbReference>
<evidence type="ECO:0000259" key="4">
    <source>
        <dbReference type="Pfam" id="PF22137"/>
    </source>
</evidence>
<dbReference type="InterPro" id="IPR018712">
    <property type="entry name" value="Tle1-like_cat"/>
</dbReference>
<evidence type="ECO:0000259" key="3">
    <source>
        <dbReference type="Pfam" id="PF09994"/>
    </source>
</evidence>
<reference evidence="5 6" key="1">
    <citation type="journal article" date="2017" name="MBio">
        <title>Type VI secretion-mediated competition in the bee gut microbiome.</title>
        <authorList>
            <person name="Steele M.I."/>
            <person name="Kwong W.K."/>
            <person name="Powell J.E."/>
            <person name="Whiteley M."/>
            <person name="Moran N.A."/>
        </authorList>
    </citation>
    <scope>NUCLEOTIDE SEQUENCE [LARGE SCALE GENOMIC DNA]</scope>
    <source>
        <strain evidence="5 6">Nev3CBA3</strain>
    </source>
</reference>
<dbReference type="Pfam" id="PF22137">
    <property type="entry name" value="T6SS_Tle1-like_C"/>
    <property type="match status" value="2"/>
</dbReference>
<keyword evidence="1" id="KW-0175">Coiled coil</keyword>
<accession>A0A2N9XW90</accession>
<evidence type="ECO:0000313" key="6">
    <source>
        <dbReference type="Proteomes" id="UP000229434"/>
    </source>
</evidence>
<feature type="region of interest" description="Disordered" evidence="2">
    <location>
        <begin position="1"/>
        <end position="67"/>
    </location>
</feature>
<evidence type="ECO:0000256" key="2">
    <source>
        <dbReference type="SAM" id="MobiDB-lite"/>
    </source>
</evidence>
<feature type="coiled-coil region" evidence="1">
    <location>
        <begin position="1233"/>
        <end position="1260"/>
    </location>
</feature>
<feature type="domain" description="T6SS Phospholipase effector Tle1-like C-terminal" evidence="4">
    <location>
        <begin position="661"/>
        <end position="859"/>
    </location>
</feature>
<feature type="region of interest" description="Disordered" evidence="2">
    <location>
        <begin position="408"/>
        <end position="471"/>
    </location>
</feature>
<feature type="domain" description="T6SS Phospholipase effector Tle1-like catalytic" evidence="3">
    <location>
        <begin position="215"/>
        <end position="609"/>
    </location>
</feature>
<gene>
    <name evidence="5" type="ORF">BHC49_09595</name>
</gene>
<feature type="compositionally biased region" description="Low complexity" evidence="2">
    <location>
        <begin position="431"/>
        <end position="462"/>
    </location>
</feature>
<feature type="domain" description="T6SS Phospholipase effector Tle1-like C-terminal" evidence="4">
    <location>
        <begin position="973"/>
        <end position="1117"/>
    </location>
</feature>
<organism evidence="5 6">
    <name type="scientific">Snodgrassella alvi</name>
    <dbReference type="NCBI Taxonomy" id="1196083"/>
    <lineage>
        <taxon>Bacteria</taxon>
        <taxon>Pseudomonadati</taxon>
        <taxon>Pseudomonadota</taxon>
        <taxon>Betaproteobacteria</taxon>
        <taxon>Neisseriales</taxon>
        <taxon>Neisseriaceae</taxon>
        <taxon>Snodgrassella</taxon>
    </lineage>
</organism>
<feature type="compositionally biased region" description="Polar residues" evidence="2">
    <location>
        <begin position="1"/>
        <end position="11"/>
    </location>
</feature>
<feature type="coiled-coil region" evidence="1">
    <location>
        <begin position="377"/>
        <end position="404"/>
    </location>
</feature>
<evidence type="ECO:0000256" key="1">
    <source>
        <dbReference type="SAM" id="Coils"/>
    </source>
</evidence>
<protein>
    <submittedName>
        <fullName evidence="5">Uncharacterized protein</fullName>
    </submittedName>
</protein>
<evidence type="ECO:0000313" key="5">
    <source>
        <dbReference type="EMBL" id="PIT53936.1"/>
    </source>
</evidence>
<dbReference type="RefSeq" id="WP_143558319.1">
    <property type="nucleotide sequence ID" value="NZ_MEIS01000118.1"/>
</dbReference>
<dbReference type="Proteomes" id="UP000229434">
    <property type="component" value="Unassembled WGS sequence"/>
</dbReference>
<dbReference type="InterPro" id="IPR054388">
    <property type="entry name" value="Tle1-like_C"/>
</dbReference>
<dbReference type="EMBL" id="MEIS01000118">
    <property type="protein sequence ID" value="PIT53936.1"/>
    <property type="molecule type" value="Genomic_DNA"/>
</dbReference>
<dbReference type="Pfam" id="PF09994">
    <property type="entry name" value="T6SS_Tle1-like_cat"/>
    <property type="match status" value="1"/>
</dbReference>
<proteinExistence type="predicted"/>
<sequence length="1460" mass="159610">MAGNNPNNNKISIPDVLNGLGLGKDEASNTPNPPPPSASSKPASSGSSTNSASASGNKSGAGSNALGGMVNKAGKQIKKIGDGIKQLGKDLKHVGEGIKETAQDTLGDILPGKSIEFKWPVTHKPKIFPTEAGGRLPASIEAIQKNRGDCFYKARNAPKPCQKILKISFFFDGTNNHEKADKVVTGAKPPSEQELKAQTAAAPQAKLIGAYTYPRTSNVARLYHACMGAEGKPGENNFDSVMIENGWFRHYIQGVGTRFEEIGDLDPGFAGEAFARYGQARINWALTRLCDTLGQCKVYNDKPLELTTAQKMIKSMDSAIGRKAQLDQFIDALVPAPGNKPLPQAIKLYVIGFSRGAAEGRTFINWLLDYLLERPENAKAKEQLEQLLKQRQEQRAKLRKYYRKYPDKEKEAIKAAQEQEEEANGGPTKPPQANNNPQSQPKQPQANPQPQPKQSQANPQPQGGANNSAQSNAGKPEFIYLKLRGIPISIEMAGLFDTVANVGMSPLVSMISGHFGWAHGTMSLERAAAARFVKSCYHFVAGHEQRKSFSVESICIDGGYPHGGGGEFREYTYPGVHADIGGGYPPGEQFKSNLGMGHVVAQVALHDMYARCWEHGMPMQIWADHPALAKQMQQKRKFKLKNYEMMDNNTSKEFETQPEMVARFNAWRDVSITDNLDKNLRQQVHHITAWRILRWVKDGVDGYATFLGLQITPNKGTAGEKENPAQVSARERIIRQGRSNANEMVKARAGGGLPAPAPADITKDDEVWQQAGLGDIPADKRGDFMNGMINKNYDPRNDGWDMLESAKDFKADYLHQFNFESFLSLGFLMKTFAGSIYMLNNVDEAEEFKDIHENGDILYFGDADKKAPPTPLPPNQDDGFNDDPVNTGTQPANKPKVGATPPIAPNNKNSSIFSDLFGDLNLSEVVTGIAVDVLKHKAQHAKALQDAASALGGKQAKGAQLKDMLALGSDIWKRLRAKNTSDMKVLMDRIRNNPEAYTPKYPEVTQLFDEQIHDSRAKYMHTLLGDREPFTSYFAHRLIFSGSFSNKPLTPMMLQDNLVGLTGIARSAYMSIRYGNPAYILMGLNNPELFVTDADRKAMEGLKGGFDAIVIDPDTGKVLMDGKNLKNLAELLKNSQKAMQQLQDSLNKVQPWEGSEFTDKILQEIAKNGDETIKNLEQIREMLLQQKQQLAKLAQAATAGASTSSQAASMAAADEASASVAEAGGAETAMAMERQLDAILKNVEARIQQLQAALDPATQIGDGSVAARAQNLLAQLDIKPAGGQNWFNAADGAAGLSSLPVNALASGGNGAVAEISGIQAHILPVRQQLADINPQSMADYLRAQISDYQQNLQQQTASAMSMLQEGVDDPQTLAQVFYRNAQGDIADQAVSNISRTTLDRLGMQELELNEFLPENIANRSQPEIAQLLQQLRSGQIPAEFQSLPQHRLQLMVRVLESWLV</sequence>
<feature type="compositionally biased region" description="Low complexity" evidence="2">
    <location>
        <begin position="38"/>
        <end position="64"/>
    </location>
</feature>
<comment type="caution">
    <text evidence="5">The sequence shown here is derived from an EMBL/GenBank/DDBJ whole genome shotgun (WGS) entry which is preliminary data.</text>
</comment>
<name>A0A2N9XW90_9NEIS</name>
<dbReference type="PANTHER" id="PTHR33840">
    <property type="match status" value="1"/>
</dbReference>
<feature type="region of interest" description="Disordered" evidence="2">
    <location>
        <begin position="862"/>
        <end position="905"/>
    </location>
</feature>